<reference evidence="4" key="1">
    <citation type="submission" date="2021-10" db="EMBL/GenBank/DDBJ databases">
        <title>Genome Sequence of The Candidatus Hydrogeosomobacter endosymbioticus, an Intracellular Bacterial Symbiont of the Anaerobic Ciliate GW7.</title>
        <authorList>
            <person name="Shiohama Y."/>
            <person name="Shinzato N."/>
        </authorList>
    </citation>
    <scope>NUCLEOTIDE SEQUENCE [LARGE SCALE GENOMIC DNA]</scope>
    <source>
        <strain evidence="4">200920</strain>
    </source>
</reference>
<dbReference type="InterPro" id="IPR029028">
    <property type="entry name" value="Alpha/beta_knot_MTases"/>
</dbReference>
<dbReference type="RefSeq" id="WP_236865117.1">
    <property type="nucleotide sequence ID" value="NZ_AP025225.1"/>
</dbReference>
<evidence type="ECO:0000313" key="5">
    <source>
        <dbReference type="Proteomes" id="UP001320209"/>
    </source>
</evidence>
<evidence type="ECO:0000256" key="2">
    <source>
        <dbReference type="ARBA" id="ARBA00022679"/>
    </source>
</evidence>
<dbReference type="InterPro" id="IPR001537">
    <property type="entry name" value="SpoU_MeTrfase"/>
</dbReference>
<dbReference type="NCBIfam" id="TIGR00186">
    <property type="entry name" value="rRNA_methyl_3"/>
    <property type="match status" value="1"/>
</dbReference>
<dbReference type="InterPro" id="IPR013123">
    <property type="entry name" value="SpoU_subst-bd"/>
</dbReference>
<feature type="domain" description="RNA 2-O ribose methyltransferase substrate binding" evidence="3">
    <location>
        <begin position="25"/>
        <end position="100"/>
    </location>
</feature>
<dbReference type="EMBL" id="AP025225">
    <property type="protein sequence ID" value="BDB95895.1"/>
    <property type="molecule type" value="Genomic_DNA"/>
</dbReference>
<organism evidence="4 5">
    <name type="scientific">Candidatus Hydrogenosomobacter endosymbioticus</name>
    <dbReference type="NCBI Taxonomy" id="2558174"/>
    <lineage>
        <taxon>Bacteria</taxon>
        <taxon>Pseudomonadati</taxon>
        <taxon>Pseudomonadota</taxon>
        <taxon>Alphaproteobacteria</taxon>
        <taxon>Holosporales</taxon>
        <taxon>Holosporaceae</taxon>
        <taxon>Candidatus Hydrogenosomobacter</taxon>
    </lineage>
</organism>
<dbReference type="Gene3D" id="3.30.1330.30">
    <property type="match status" value="1"/>
</dbReference>
<dbReference type="PANTHER" id="PTHR46429:SF1">
    <property type="entry name" value="23S RRNA (GUANOSINE-2'-O-)-METHYLTRANSFERASE RLMB"/>
    <property type="match status" value="1"/>
</dbReference>
<dbReference type="SUPFAM" id="SSF55315">
    <property type="entry name" value="L30e-like"/>
    <property type="match status" value="1"/>
</dbReference>
<keyword evidence="2" id="KW-0808">Transferase</keyword>
<accession>A0ABM7V813</accession>
<evidence type="ECO:0000259" key="3">
    <source>
        <dbReference type="SMART" id="SM00967"/>
    </source>
</evidence>
<protein>
    <recommendedName>
        <fullName evidence="3">RNA 2-O ribose methyltransferase substrate binding domain-containing protein</fullName>
    </recommendedName>
</protein>
<proteinExistence type="predicted"/>
<keyword evidence="1" id="KW-0489">Methyltransferase</keyword>
<dbReference type="PANTHER" id="PTHR46429">
    <property type="entry name" value="23S RRNA (GUANOSINE-2'-O-)-METHYLTRANSFERASE RLMB"/>
    <property type="match status" value="1"/>
</dbReference>
<dbReference type="Gene3D" id="3.40.1280.10">
    <property type="match status" value="1"/>
</dbReference>
<dbReference type="InterPro" id="IPR004441">
    <property type="entry name" value="rRNA_MeTrfase_TrmH"/>
</dbReference>
<keyword evidence="5" id="KW-1185">Reference proteome</keyword>
<dbReference type="InterPro" id="IPR029026">
    <property type="entry name" value="tRNA_m1G_MTases_N"/>
</dbReference>
<dbReference type="InterPro" id="IPR029064">
    <property type="entry name" value="Ribosomal_eL30-like_sf"/>
</dbReference>
<dbReference type="Proteomes" id="UP001320209">
    <property type="component" value="Chromosome"/>
</dbReference>
<gene>
    <name evidence="4" type="ORF">HYD_0280</name>
</gene>
<evidence type="ECO:0000313" key="4">
    <source>
        <dbReference type="EMBL" id="BDB95895.1"/>
    </source>
</evidence>
<dbReference type="SUPFAM" id="SSF75217">
    <property type="entry name" value="alpha/beta knot"/>
    <property type="match status" value="1"/>
</dbReference>
<dbReference type="SMART" id="SM00967">
    <property type="entry name" value="SpoU_sub_bind"/>
    <property type="match status" value="1"/>
</dbReference>
<dbReference type="Pfam" id="PF08032">
    <property type="entry name" value="SpoU_sub_bind"/>
    <property type="match status" value="1"/>
</dbReference>
<sequence length="261" mass="28435">MKSKHSRNYNSRANRARHSFQNMEIIWGTHAVAAALRNPQRVIDRLCYVGEMDEAIRALAEKKNVDFSAVTKDEMRELLRVGVNSVHQGIAAVARPLQQISVGDICRHRFVLLLDHVTDPHNVGAIWRNAAAFGVGAVVMTKRHSPSITGVIAKAAAGALDFVPYAYVSNLAVTIELLKKNDFTIIGLDESGKTPVDSFFDAMIAPPVALIVGGEGSGMRHLTKKSCDFLACIRTDPEFSTLNVSCAAAVGMHAIWRKICG</sequence>
<dbReference type="Pfam" id="PF00588">
    <property type="entry name" value="SpoU_methylase"/>
    <property type="match status" value="1"/>
</dbReference>
<dbReference type="CDD" id="cd18103">
    <property type="entry name" value="SpoU-like_RlmB"/>
    <property type="match status" value="1"/>
</dbReference>
<name>A0ABM7V813_9PROT</name>
<evidence type="ECO:0000256" key="1">
    <source>
        <dbReference type="ARBA" id="ARBA00022603"/>
    </source>
</evidence>